<dbReference type="Pfam" id="PF00561">
    <property type="entry name" value="Abhydrolase_1"/>
    <property type="match status" value="1"/>
</dbReference>
<dbReference type="SUPFAM" id="SSF53474">
    <property type="entry name" value="alpha/beta-Hydrolases"/>
    <property type="match status" value="1"/>
</dbReference>
<dbReference type="InterPro" id="IPR017531">
    <property type="entry name" value="Hydrolase-1_PEP"/>
</dbReference>
<dbReference type="Proteomes" id="UP001520878">
    <property type="component" value="Unassembled WGS sequence"/>
</dbReference>
<feature type="domain" description="AB hydrolase-1" evidence="1">
    <location>
        <begin position="31"/>
        <end position="141"/>
    </location>
</feature>
<dbReference type="RefSeq" id="WP_229156792.1">
    <property type="nucleotide sequence ID" value="NZ_JAJEWP010000001.1"/>
</dbReference>
<dbReference type="Gene3D" id="3.40.50.1820">
    <property type="entry name" value="alpha/beta hydrolase"/>
    <property type="match status" value="1"/>
</dbReference>
<organism evidence="2 3">
    <name type="scientific">Fluctibacter halophilus</name>
    <dbReference type="NCBI Taxonomy" id="226011"/>
    <lineage>
        <taxon>Bacteria</taxon>
        <taxon>Pseudomonadati</taxon>
        <taxon>Pseudomonadota</taxon>
        <taxon>Gammaproteobacteria</taxon>
        <taxon>Alteromonadales</taxon>
        <taxon>Alteromonadaceae</taxon>
        <taxon>Fluctibacter</taxon>
    </lineage>
</organism>
<gene>
    <name evidence="2" type="ORF">LJ739_01315</name>
</gene>
<evidence type="ECO:0000259" key="1">
    <source>
        <dbReference type="Pfam" id="PF00561"/>
    </source>
</evidence>
<evidence type="ECO:0000313" key="2">
    <source>
        <dbReference type="EMBL" id="MCC2614876.1"/>
    </source>
</evidence>
<dbReference type="EMBL" id="JAJEWP010000001">
    <property type="protein sequence ID" value="MCC2614876.1"/>
    <property type="molecule type" value="Genomic_DNA"/>
</dbReference>
<dbReference type="GO" id="GO:0016787">
    <property type="term" value="F:hydrolase activity"/>
    <property type="evidence" value="ECO:0007669"/>
    <property type="project" value="UniProtKB-KW"/>
</dbReference>
<dbReference type="InterPro" id="IPR000073">
    <property type="entry name" value="AB_hydrolase_1"/>
</dbReference>
<keyword evidence="2" id="KW-0378">Hydrolase</keyword>
<evidence type="ECO:0000313" key="3">
    <source>
        <dbReference type="Proteomes" id="UP001520878"/>
    </source>
</evidence>
<accession>A0ABS8G420</accession>
<comment type="caution">
    <text evidence="2">The sequence shown here is derived from an EMBL/GenBank/DDBJ whole genome shotgun (WGS) entry which is preliminary data.</text>
</comment>
<dbReference type="InterPro" id="IPR029058">
    <property type="entry name" value="AB_hydrolase_fold"/>
</dbReference>
<proteinExistence type="predicted"/>
<sequence>MTEQAFTFQGEKGELIGISHHPQESGGNTGVLIVVGGPQTRVGSHRQFVLLARHLAEKGLPCMRFDYYGMGDSEGREANFLHAAGDIDAAIRQAKVVLNVDKIALWGLCDAASSMLLWARQYDNDCVSHMVLLNPWARSEQGEAKTLVKHYYLARLKDRQFWRKVLRLEFDVGASLSSLTKNLLAMRGKAHSAETSALAPSTEDNYISHMLQGLRRFTGDISLIISGQDLTAAEFEQVVADSTDWQNSIASKCSNNHRIDAANHTFSSALWRDEVATKTEAFIKGGQG</sequence>
<keyword evidence="3" id="KW-1185">Reference proteome</keyword>
<dbReference type="NCBIfam" id="TIGR03100">
    <property type="entry name" value="hydr1_PEP"/>
    <property type="match status" value="1"/>
</dbReference>
<name>A0ABS8G420_9ALTE</name>
<protein>
    <submittedName>
        <fullName evidence="2">Hydrolase 1, exosortase A system-associated</fullName>
    </submittedName>
</protein>
<reference evidence="2 3" key="1">
    <citation type="submission" date="2021-10" db="EMBL/GenBank/DDBJ databases">
        <title>Draft genome of Aestuariibacter halophilus JC2043.</title>
        <authorList>
            <person name="Emsley S.A."/>
            <person name="Pfannmuller K.M."/>
            <person name="Ushijima B."/>
            <person name="Saw J.H."/>
            <person name="Videau P."/>
        </authorList>
    </citation>
    <scope>NUCLEOTIDE SEQUENCE [LARGE SCALE GENOMIC DNA]</scope>
    <source>
        <strain evidence="2 3">JC2043</strain>
    </source>
</reference>